<evidence type="ECO:0000313" key="1">
    <source>
        <dbReference type="EMBL" id="MCX2722947.1"/>
    </source>
</evidence>
<sequence>MIHSLKRHRVPRSLQFGGVAAALAMGAALMPGSALAGPIALVLDKSENIDVSAFAELMPGDVVDLGSSGHIDLLDYAACQEVRVKSGVLSVSSSGFELEGGEQEVLRDGNCLQAESGSASQEADKGLTVTLRGLTLDNKKAASLMLRFDDKLREEYDTVFVSFEGGEPKRFDVLDNILTDMPERETEDEAVDVELFLQGKAPDYGVVMRKFTIDPDQVGRKTAVVIVK</sequence>
<reference evidence="1 2" key="1">
    <citation type="journal article" date="2016" name="Int. J. Syst. Evol. Microbiol.">
        <title>Labrenzia salina sp. nov., isolated from the rhizosphere of the halophyte Arthrocnemum macrostachyum.</title>
        <authorList>
            <person name="Camacho M."/>
            <person name="Redondo-Gomez S."/>
            <person name="Rodriguez-Llorente I."/>
            <person name="Rohde M."/>
            <person name="Sproer C."/>
            <person name="Schumann P."/>
            <person name="Klenk H.P."/>
            <person name="Montero-Calasanz M.D.C."/>
        </authorList>
    </citation>
    <scope>NUCLEOTIDE SEQUENCE [LARGE SCALE GENOMIC DNA]</scope>
    <source>
        <strain evidence="1 2">DSM 29163</strain>
    </source>
</reference>
<organism evidence="1 2">
    <name type="scientific">Roseibium salinum</name>
    <dbReference type="NCBI Taxonomy" id="1604349"/>
    <lineage>
        <taxon>Bacteria</taxon>
        <taxon>Pseudomonadati</taxon>
        <taxon>Pseudomonadota</taxon>
        <taxon>Alphaproteobacteria</taxon>
        <taxon>Hyphomicrobiales</taxon>
        <taxon>Stappiaceae</taxon>
        <taxon>Roseibium</taxon>
    </lineage>
</organism>
<evidence type="ECO:0000313" key="2">
    <source>
        <dbReference type="Proteomes" id="UP001300261"/>
    </source>
</evidence>
<keyword evidence="2" id="KW-1185">Reference proteome</keyword>
<name>A0ABT3R1V9_9HYPH</name>
<proteinExistence type="predicted"/>
<gene>
    <name evidence="1" type="ORF">ON753_11260</name>
</gene>
<comment type="caution">
    <text evidence="1">The sequence shown here is derived from an EMBL/GenBank/DDBJ whole genome shotgun (WGS) entry which is preliminary data.</text>
</comment>
<protein>
    <submittedName>
        <fullName evidence="1">Uncharacterized protein</fullName>
    </submittedName>
</protein>
<dbReference type="EMBL" id="JAPEVI010000003">
    <property type="protein sequence ID" value="MCX2722947.1"/>
    <property type="molecule type" value="Genomic_DNA"/>
</dbReference>
<dbReference type="RefSeq" id="WP_265962604.1">
    <property type="nucleotide sequence ID" value="NZ_JAPEVI010000003.1"/>
</dbReference>
<accession>A0ABT3R1V9</accession>
<dbReference type="Proteomes" id="UP001300261">
    <property type="component" value="Unassembled WGS sequence"/>
</dbReference>